<sequence>MGKSGGWRIEVRESTHSIQVDISLNLAICNSTSDKGINLNQLGNVVTRQLKHTYQVTYLKDTHNFKTVRSGLDNFPSRNVALPIKKLVTVSIRVQVRIISNVSQRINNEHLLNIVPNIGEMAKFYGRANKIGGNEVEVNLKFVPNIIKGLDNSTIPHEFGHTLGLLHVNSHYAYGNDPRQYFPVKRQRTKDSTNVMFSGDSRYSHDATSTTIVPSQIDVIIDNYRSGNLNR</sequence>
<dbReference type="InterPro" id="IPR024079">
    <property type="entry name" value="MetalloPept_cat_dom_sf"/>
</dbReference>
<dbReference type="Proteomes" id="UP000071561">
    <property type="component" value="Chromosome"/>
</dbReference>
<accession>A0A127VDA6</accession>
<dbReference type="OrthoDB" id="760528at2"/>
<name>A0A127VDA6_9SPHI</name>
<evidence type="ECO:0000313" key="2">
    <source>
        <dbReference type="Proteomes" id="UP000071561"/>
    </source>
</evidence>
<dbReference type="RefSeq" id="WP_068401051.1">
    <property type="nucleotide sequence ID" value="NZ_CP014504.1"/>
</dbReference>
<keyword evidence="2" id="KW-1185">Reference proteome</keyword>
<dbReference type="PATRIC" id="fig|188932.3.peg.2489"/>
<protein>
    <submittedName>
        <fullName evidence="1">Uncharacterized protein</fullName>
    </submittedName>
</protein>
<dbReference type="AlphaFoldDB" id="A0A127VDA6"/>
<evidence type="ECO:0000313" key="1">
    <source>
        <dbReference type="EMBL" id="AMP99274.1"/>
    </source>
</evidence>
<proteinExistence type="predicted"/>
<dbReference type="Gene3D" id="3.40.390.10">
    <property type="entry name" value="Collagenase (Catalytic Domain)"/>
    <property type="match status" value="1"/>
</dbReference>
<dbReference type="KEGG" id="pcm:AY601_2380"/>
<dbReference type="EMBL" id="CP014504">
    <property type="protein sequence ID" value="AMP99274.1"/>
    <property type="molecule type" value="Genomic_DNA"/>
</dbReference>
<reference evidence="1 2" key="1">
    <citation type="submission" date="2016-03" db="EMBL/GenBank/DDBJ databases">
        <title>Complete genome sequence of Pedobacter cryoconitis PAMC 27485.</title>
        <authorList>
            <person name="Lee J."/>
            <person name="Kim O.-S."/>
        </authorList>
    </citation>
    <scope>NUCLEOTIDE SEQUENCE [LARGE SCALE GENOMIC DNA]</scope>
    <source>
        <strain evidence="1 2">PAMC 27485</strain>
    </source>
</reference>
<organism evidence="1 2">
    <name type="scientific">Pedobacter cryoconitis</name>
    <dbReference type="NCBI Taxonomy" id="188932"/>
    <lineage>
        <taxon>Bacteria</taxon>
        <taxon>Pseudomonadati</taxon>
        <taxon>Bacteroidota</taxon>
        <taxon>Sphingobacteriia</taxon>
        <taxon>Sphingobacteriales</taxon>
        <taxon>Sphingobacteriaceae</taxon>
        <taxon>Pedobacter</taxon>
    </lineage>
</organism>
<dbReference type="SUPFAM" id="SSF55486">
    <property type="entry name" value="Metalloproteases ('zincins'), catalytic domain"/>
    <property type="match status" value="2"/>
</dbReference>
<gene>
    <name evidence="1" type="ORF">AY601_2380</name>
</gene>
<dbReference type="GO" id="GO:0008237">
    <property type="term" value="F:metallopeptidase activity"/>
    <property type="evidence" value="ECO:0007669"/>
    <property type="project" value="InterPro"/>
</dbReference>